<dbReference type="GeneID" id="51110923"/>
<accession>A0A561XV35</accession>
<evidence type="ECO:0000313" key="3">
    <source>
        <dbReference type="Proteomes" id="UP000321485"/>
    </source>
</evidence>
<protein>
    <recommendedName>
        <fullName evidence="4">Lipoprotein</fullName>
    </recommendedName>
</protein>
<gene>
    <name evidence="2" type="ORF">ATF69_1855</name>
</gene>
<evidence type="ECO:0000256" key="1">
    <source>
        <dbReference type="SAM" id="SignalP"/>
    </source>
</evidence>
<sequence>MTLTISKFRRLLPVLAVTVFTVACAPLTVPPKSEYPVGRARLVLPPGAWQDLGTSEEAVAGSGGRTSLQTRDVGLRGAQGEWLAALRVQTNRTSDLRGSPQGVGYCPAQQDVMVKDSADGSPVRADCLRFKLWASSPKWLEKNRPDLVQWMASRQIALKAPYSHVAYGYVTEAGVWVVVDALVDQRLLSSRPRNNEEFLVAGRPAQQWAYDLAQAVRLSSGMVDGHLAIPPFPFPAPTSKP</sequence>
<feature type="signal peptide" evidence="1">
    <location>
        <begin position="1"/>
        <end position="25"/>
    </location>
</feature>
<dbReference type="Proteomes" id="UP000321485">
    <property type="component" value="Unassembled WGS sequence"/>
</dbReference>
<organism evidence="2 3">
    <name type="scientific">Acidovorax delafieldii</name>
    <name type="common">Pseudomonas delafieldii</name>
    <dbReference type="NCBI Taxonomy" id="47920"/>
    <lineage>
        <taxon>Bacteria</taxon>
        <taxon>Pseudomonadati</taxon>
        <taxon>Pseudomonadota</taxon>
        <taxon>Betaproteobacteria</taxon>
        <taxon>Burkholderiales</taxon>
        <taxon>Comamonadaceae</taxon>
        <taxon>Acidovorax</taxon>
    </lineage>
</organism>
<keyword evidence="1" id="KW-0732">Signal</keyword>
<comment type="caution">
    <text evidence="2">The sequence shown here is derived from an EMBL/GenBank/DDBJ whole genome shotgun (WGS) entry which is preliminary data.</text>
</comment>
<feature type="chain" id="PRO_5022220904" description="Lipoprotein" evidence="1">
    <location>
        <begin position="26"/>
        <end position="241"/>
    </location>
</feature>
<evidence type="ECO:0000313" key="2">
    <source>
        <dbReference type="EMBL" id="TWG39983.1"/>
    </source>
</evidence>
<name>A0A561XV35_ACIDE</name>
<dbReference type="PROSITE" id="PS51257">
    <property type="entry name" value="PROKAR_LIPOPROTEIN"/>
    <property type="match status" value="1"/>
</dbReference>
<dbReference type="AlphaFoldDB" id="A0A561XV35"/>
<dbReference type="EMBL" id="VJWE01000011">
    <property type="protein sequence ID" value="TWG39983.1"/>
    <property type="molecule type" value="Genomic_DNA"/>
</dbReference>
<dbReference type="RefSeq" id="WP_056743039.1">
    <property type="nucleotide sequence ID" value="NZ_VJWE01000011.1"/>
</dbReference>
<reference evidence="2 3" key="1">
    <citation type="journal article" date="2015" name="Stand. Genomic Sci.">
        <title>Genomic Encyclopedia of Bacterial and Archaeal Type Strains, Phase III: the genomes of soil and plant-associated and newly described type strains.</title>
        <authorList>
            <person name="Whitman W.B."/>
            <person name="Woyke T."/>
            <person name="Klenk H.P."/>
            <person name="Zhou Y."/>
            <person name="Lilburn T.G."/>
            <person name="Beck B.J."/>
            <person name="De Vos P."/>
            <person name="Vandamme P."/>
            <person name="Eisen J.A."/>
            <person name="Garrity G."/>
            <person name="Hugenholtz P."/>
            <person name="Kyrpides N.C."/>
        </authorList>
    </citation>
    <scope>NUCLEOTIDE SEQUENCE [LARGE SCALE GENOMIC DNA]</scope>
    <source>
        <strain evidence="2 3">DSM 64</strain>
    </source>
</reference>
<proteinExistence type="predicted"/>
<evidence type="ECO:0008006" key="4">
    <source>
        <dbReference type="Google" id="ProtNLM"/>
    </source>
</evidence>